<keyword evidence="3" id="KW-1185">Reference proteome</keyword>
<reference evidence="2" key="1">
    <citation type="journal article" date="2021" name="New Phytol.">
        <title>Evolutionary innovations through gain and loss of genes in the ectomycorrhizal Boletales.</title>
        <authorList>
            <person name="Wu G."/>
            <person name="Miyauchi S."/>
            <person name="Morin E."/>
            <person name="Kuo A."/>
            <person name="Drula E."/>
            <person name="Varga T."/>
            <person name="Kohler A."/>
            <person name="Feng B."/>
            <person name="Cao Y."/>
            <person name="Lipzen A."/>
            <person name="Daum C."/>
            <person name="Hundley H."/>
            <person name="Pangilinan J."/>
            <person name="Johnson J."/>
            <person name="Barry K."/>
            <person name="LaButti K."/>
            <person name="Ng V."/>
            <person name="Ahrendt S."/>
            <person name="Min B."/>
            <person name="Choi I.G."/>
            <person name="Park H."/>
            <person name="Plett J.M."/>
            <person name="Magnuson J."/>
            <person name="Spatafora J.W."/>
            <person name="Nagy L.G."/>
            <person name="Henrissat B."/>
            <person name="Grigoriev I.V."/>
            <person name="Yang Z.L."/>
            <person name="Xu J."/>
            <person name="Martin F.M."/>
        </authorList>
    </citation>
    <scope>NUCLEOTIDE SEQUENCE</scope>
    <source>
        <strain evidence="2">KKN 215</strain>
    </source>
</reference>
<name>A0A8K0UUR2_9AGAR</name>
<evidence type="ECO:0000256" key="1">
    <source>
        <dbReference type="SAM" id="MobiDB-lite"/>
    </source>
</evidence>
<protein>
    <submittedName>
        <fullName evidence="2">Uncharacterized protein</fullName>
    </submittedName>
</protein>
<sequence length="167" mass="18432">MSQFIQQHAAAFTQPVKRRSQDSASKSNRHSPYASPSTSHSRRRSTQYHVPSHPSPLKDHSIAREASSSASTTEIPSLVQNTSASRTSLHRDNDDDDDTSAFANTSHSSVDTNASSMDELEEAIDKIIMFVDAQPEEFLDVMDRRALYAVKHALFSKAVGIPFEAGR</sequence>
<feature type="compositionally biased region" description="Low complexity" evidence="1">
    <location>
        <begin position="64"/>
        <end position="77"/>
    </location>
</feature>
<proteinExistence type="predicted"/>
<evidence type="ECO:0000313" key="3">
    <source>
        <dbReference type="Proteomes" id="UP000813824"/>
    </source>
</evidence>
<dbReference type="Proteomes" id="UP000813824">
    <property type="component" value="Unassembled WGS sequence"/>
</dbReference>
<organism evidence="2 3">
    <name type="scientific">Cristinia sonorae</name>
    <dbReference type="NCBI Taxonomy" id="1940300"/>
    <lineage>
        <taxon>Eukaryota</taxon>
        <taxon>Fungi</taxon>
        <taxon>Dikarya</taxon>
        <taxon>Basidiomycota</taxon>
        <taxon>Agaricomycotina</taxon>
        <taxon>Agaricomycetes</taxon>
        <taxon>Agaricomycetidae</taxon>
        <taxon>Agaricales</taxon>
        <taxon>Pleurotineae</taxon>
        <taxon>Stephanosporaceae</taxon>
        <taxon>Cristinia</taxon>
    </lineage>
</organism>
<dbReference type="EMBL" id="JAEVFJ010000005">
    <property type="protein sequence ID" value="KAH8104797.1"/>
    <property type="molecule type" value="Genomic_DNA"/>
</dbReference>
<feature type="compositionally biased region" description="Polar residues" evidence="1">
    <location>
        <begin position="101"/>
        <end position="116"/>
    </location>
</feature>
<dbReference type="AlphaFoldDB" id="A0A8K0UUR2"/>
<feature type="region of interest" description="Disordered" evidence="1">
    <location>
        <begin position="1"/>
        <end position="116"/>
    </location>
</feature>
<comment type="caution">
    <text evidence="2">The sequence shown here is derived from an EMBL/GenBank/DDBJ whole genome shotgun (WGS) entry which is preliminary data.</text>
</comment>
<feature type="compositionally biased region" description="Polar residues" evidence="1">
    <location>
        <begin position="78"/>
        <end position="87"/>
    </location>
</feature>
<gene>
    <name evidence="2" type="ORF">BXZ70DRAFT_617477</name>
</gene>
<evidence type="ECO:0000313" key="2">
    <source>
        <dbReference type="EMBL" id="KAH8104797.1"/>
    </source>
</evidence>
<dbReference type="OrthoDB" id="9909311at2759"/>
<accession>A0A8K0UUR2</accession>